<dbReference type="AlphaFoldDB" id="A0A0D8JV58"/>
<dbReference type="GeneID" id="4559356"/>
<reference evidence="3" key="1">
    <citation type="journal article" date="2009" name="Genome Res.">
        <title>Comparative genomic analyses of the human fungal pathogens Coccidioides and their relatives.</title>
        <authorList>
            <person name="Sharpton T.J."/>
            <person name="Stajich J.E."/>
            <person name="Rounsley S.D."/>
            <person name="Gardner M.J."/>
            <person name="Wortman J.R."/>
            <person name="Jordar V.S."/>
            <person name="Maiti R."/>
            <person name="Kodira C.D."/>
            <person name="Neafsey D.E."/>
            <person name="Zeng Q."/>
            <person name="Hung C.-Y."/>
            <person name="McMahan C."/>
            <person name="Muszewska A."/>
            <person name="Grynberg M."/>
            <person name="Mandel M.A."/>
            <person name="Kellner E.M."/>
            <person name="Barker B.M."/>
            <person name="Galgiani J.N."/>
            <person name="Orbach M.J."/>
            <person name="Kirkland T.N."/>
            <person name="Cole G.T."/>
            <person name="Henn M.R."/>
            <person name="Birren B.W."/>
            <person name="Taylor J.W."/>
        </authorList>
    </citation>
    <scope>NUCLEOTIDE SEQUENCE [LARGE SCALE GENOMIC DNA]</scope>
    <source>
        <strain evidence="3">RS</strain>
    </source>
</reference>
<dbReference type="Proteomes" id="UP000001261">
    <property type="component" value="Unassembled WGS sequence"/>
</dbReference>
<organism evidence="2 3">
    <name type="scientific">Coccidioides immitis (strain RS)</name>
    <name type="common">Valley fever fungus</name>
    <dbReference type="NCBI Taxonomy" id="246410"/>
    <lineage>
        <taxon>Eukaryota</taxon>
        <taxon>Fungi</taxon>
        <taxon>Dikarya</taxon>
        <taxon>Ascomycota</taxon>
        <taxon>Pezizomycotina</taxon>
        <taxon>Eurotiomycetes</taxon>
        <taxon>Eurotiomycetidae</taxon>
        <taxon>Onygenales</taxon>
        <taxon>Onygenaceae</taxon>
        <taxon>Coccidioides</taxon>
    </lineage>
</organism>
<dbReference type="InParanoid" id="A0A0D8JV58"/>
<evidence type="ECO:0000313" key="2">
    <source>
        <dbReference type="EMBL" id="KJF60816.1"/>
    </source>
</evidence>
<name>A0A0D8JV58_COCIM</name>
<accession>A0A0D8JV58</accession>
<dbReference type="KEGG" id="cim:CIMG_08213"/>
<feature type="compositionally biased region" description="Basic and acidic residues" evidence="1">
    <location>
        <begin position="197"/>
        <end position="208"/>
    </location>
</feature>
<gene>
    <name evidence="2" type="ORF">CIMG_08213</name>
</gene>
<reference evidence="3" key="2">
    <citation type="journal article" date="2010" name="Genome Res.">
        <title>Population genomic sequencing of Coccidioides fungi reveals recent hybridization and transposon control.</title>
        <authorList>
            <person name="Neafsey D.E."/>
            <person name="Barker B.M."/>
            <person name="Sharpton T.J."/>
            <person name="Stajich J.E."/>
            <person name="Park D.J."/>
            <person name="Whiston E."/>
            <person name="Hung C.-Y."/>
            <person name="McMahan C."/>
            <person name="White J."/>
            <person name="Sykes S."/>
            <person name="Heiman D."/>
            <person name="Young S."/>
            <person name="Zeng Q."/>
            <person name="Abouelleil A."/>
            <person name="Aftuck L."/>
            <person name="Bessette D."/>
            <person name="Brown A."/>
            <person name="FitzGerald M."/>
            <person name="Lui A."/>
            <person name="Macdonald J.P."/>
            <person name="Priest M."/>
            <person name="Orbach M.J."/>
            <person name="Galgiani J.N."/>
            <person name="Kirkland T.N."/>
            <person name="Cole G.T."/>
            <person name="Birren B.W."/>
            <person name="Henn M.R."/>
            <person name="Taylor J.W."/>
            <person name="Rounsley S.D."/>
        </authorList>
    </citation>
    <scope>GENOME REANNOTATION</scope>
    <source>
        <strain evidence="3">RS</strain>
    </source>
</reference>
<sequence length="222" mass="25115">MPRSRLLAPPEAKFQSWAYGERGQKIAVHMYGVCTERVRRTDAQNPEDAWTLSWFKKNKKAGCIPGGKPMSTAPARFASDLQMRIASYSDLQSTFWNKNKSGSKTVEYQTFGLSFTLVWNKAKDRDTTYPPRAGQRGLERSKYPVLPRTIHLEVVLHEASTPASLSVSIFRIARPESFPIPQGRQPVSIFYGKDIIKPEPIPRTRDSKQALTTHPNQPVPFP</sequence>
<proteinExistence type="predicted"/>
<keyword evidence="3" id="KW-1185">Reference proteome</keyword>
<evidence type="ECO:0000313" key="3">
    <source>
        <dbReference type="Proteomes" id="UP000001261"/>
    </source>
</evidence>
<evidence type="ECO:0000256" key="1">
    <source>
        <dbReference type="SAM" id="MobiDB-lite"/>
    </source>
</evidence>
<dbReference type="EMBL" id="GG704913">
    <property type="protein sequence ID" value="KJF60816.1"/>
    <property type="molecule type" value="Genomic_DNA"/>
</dbReference>
<dbReference type="VEuPathDB" id="FungiDB:CIMG_08213"/>
<feature type="region of interest" description="Disordered" evidence="1">
    <location>
        <begin position="197"/>
        <end position="222"/>
    </location>
</feature>
<protein>
    <submittedName>
        <fullName evidence="2">Uncharacterized protein</fullName>
    </submittedName>
</protein>
<dbReference type="RefSeq" id="XP_012213940.1">
    <property type="nucleotide sequence ID" value="XM_012358517.1"/>
</dbReference>